<evidence type="ECO:0000256" key="5">
    <source>
        <dbReference type="SAM" id="MobiDB-lite"/>
    </source>
</evidence>
<evidence type="ECO:0000256" key="4">
    <source>
        <dbReference type="ARBA" id="ARBA00022807"/>
    </source>
</evidence>
<proteinExistence type="inferred from homology"/>
<dbReference type="Gene3D" id="3.40.395.10">
    <property type="entry name" value="Adenoviral Proteinase, Chain A"/>
    <property type="match status" value="1"/>
</dbReference>
<feature type="compositionally biased region" description="Polar residues" evidence="5">
    <location>
        <begin position="596"/>
        <end position="610"/>
    </location>
</feature>
<dbReference type="GO" id="GO:0005634">
    <property type="term" value="C:nucleus"/>
    <property type="evidence" value="ECO:0007669"/>
    <property type="project" value="TreeGrafter"/>
</dbReference>
<feature type="region of interest" description="Disordered" evidence="5">
    <location>
        <begin position="548"/>
        <end position="680"/>
    </location>
</feature>
<keyword evidence="2" id="KW-0645">Protease</keyword>
<evidence type="ECO:0000313" key="7">
    <source>
        <dbReference type="EMBL" id="KAA8652832.1"/>
    </source>
</evidence>
<dbReference type="PANTHER" id="PTHR12606">
    <property type="entry name" value="SENTRIN/SUMO-SPECIFIC PROTEASE"/>
    <property type="match status" value="1"/>
</dbReference>
<gene>
    <name evidence="7" type="ORF">ATNIH1004_001741</name>
</gene>
<name>A0A5M9N0I2_9EURO</name>
<feature type="region of interest" description="Disordered" evidence="5">
    <location>
        <begin position="704"/>
        <end position="739"/>
    </location>
</feature>
<dbReference type="OrthoDB" id="1939479at2759"/>
<dbReference type="FunFam" id="3.40.395.10:FF:000014">
    <property type="entry name" value="Ulp1 protease family protein"/>
    <property type="match status" value="1"/>
</dbReference>
<dbReference type="PANTHER" id="PTHR12606:SF141">
    <property type="entry name" value="GH15225P-RELATED"/>
    <property type="match status" value="1"/>
</dbReference>
<dbReference type="VEuPathDB" id="FungiDB:EYZ11_003304"/>
<keyword evidence="3" id="KW-0378">Hydrolase</keyword>
<organism evidence="7 8">
    <name type="scientific">Aspergillus tanneri</name>
    <dbReference type="NCBI Taxonomy" id="1220188"/>
    <lineage>
        <taxon>Eukaryota</taxon>
        <taxon>Fungi</taxon>
        <taxon>Dikarya</taxon>
        <taxon>Ascomycota</taxon>
        <taxon>Pezizomycotina</taxon>
        <taxon>Eurotiomycetes</taxon>
        <taxon>Eurotiomycetidae</taxon>
        <taxon>Eurotiales</taxon>
        <taxon>Aspergillaceae</taxon>
        <taxon>Aspergillus</taxon>
        <taxon>Aspergillus subgen. Circumdati</taxon>
    </lineage>
</organism>
<dbReference type="Proteomes" id="UP000324241">
    <property type="component" value="Unassembled WGS sequence"/>
</dbReference>
<feature type="compositionally biased region" description="Basic residues" evidence="5">
    <location>
        <begin position="557"/>
        <end position="568"/>
    </location>
</feature>
<dbReference type="GeneID" id="54324443"/>
<feature type="region of interest" description="Disordered" evidence="5">
    <location>
        <begin position="474"/>
        <end position="506"/>
    </location>
</feature>
<dbReference type="GO" id="GO:0016926">
    <property type="term" value="P:protein desumoylation"/>
    <property type="evidence" value="ECO:0007669"/>
    <property type="project" value="TreeGrafter"/>
</dbReference>
<feature type="region of interest" description="Disordered" evidence="5">
    <location>
        <begin position="191"/>
        <end position="233"/>
    </location>
</feature>
<evidence type="ECO:0000259" key="6">
    <source>
        <dbReference type="PROSITE" id="PS50600"/>
    </source>
</evidence>
<dbReference type="InterPro" id="IPR038765">
    <property type="entry name" value="Papain-like_cys_pep_sf"/>
</dbReference>
<feature type="compositionally biased region" description="Low complexity" evidence="5">
    <location>
        <begin position="197"/>
        <end position="211"/>
    </location>
</feature>
<dbReference type="PROSITE" id="PS50600">
    <property type="entry name" value="ULP_PROTEASE"/>
    <property type="match status" value="1"/>
</dbReference>
<feature type="domain" description="Ubiquitin-like protease family profile" evidence="6">
    <location>
        <begin position="850"/>
        <end position="1020"/>
    </location>
</feature>
<comment type="similarity">
    <text evidence="1">Belongs to the peptidase C48 family.</text>
</comment>
<reference evidence="7 8" key="1">
    <citation type="submission" date="2019-08" db="EMBL/GenBank/DDBJ databases">
        <title>The genome sequence of a newly discovered highly antifungal drug resistant Aspergillus species, Aspergillus tanneri NIH 1004.</title>
        <authorList>
            <person name="Mounaud S."/>
            <person name="Singh I."/>
            <person name="Joardar V."/>
            <person name="Pakala S."/>
            <person name="Pakala S."/>
            <person name="Venepally P."/>
            <person name="Chung J.K."/>
            <person name="Losada L."/>
            <person name="Nierman W.C."/>
        </authorList>
    </citation>
    <scope>NUCLEOTIDE SEQUENCE [LARGE SCALE GENOMIC DNA]</scope>
    <source>
        <strain evidence="7 8">NIH1004</strain>
    </source>
</reference>
<sequence>MSGVFSTQQQPAADDTIMQDVTMVSPDYSPIEMVDLPCDPMDISPIPAEDKAQSSSQSMGIVPDSNTTYPPHRHVGFSHNLPASSFSGLNGNARTPFSHLTRTPFIRPLQRFSPKSRTYNPITGVIQPQISVSLPPNENRPSVLSRSDIDSMDTEERLKTLFRKSMVNPYLRPTTRDSSFNSLQTNKSSWIFDGKPSSFESNTSVTTTESSLSRKRSVDEVANDPSHSTTPEADIQLHTKYRRVSQEGFPASASLAHDALKKVLNEEATVPVQDEPSSRIYQRTVSTHPDSPRDFHAHLNFGRRKPSDSRMATLVEIARGHHARDNVPSHIPGEWPNLSPSPYSRRFTDRTFLPVENINLPGGQALMSGALPVFEASVAPTPATSDTADNPCFSSDSGMTQSQQVQTMAINHNGQLQNEQISSILHASWRVTCLGTGKVVGLVGSVANRVRGVIVSASSFRPVEQVLNLFRRRRRPSHHVPTTSRESPARASLRSLPEEQRHRVRSNQWRIERGLATAGNLPFPELSFDIPPWISTAGPSLQRISDAISEKRDKNPKNTHKSKRKCKGKQANNQQGTISQSVSSSKVTKAKRRRSATSGVQNRSWVQPMTPSLERRMLPCTRGRRLTEAERERHHRAWRYIIEGPQQEASPPANQEPVLDDHHASNEPGAPIKPESPAAKKKLKVRFEEPLVNETEDAALTTEIAPHLHPTSPNAEQVASEKKQFDEQKENVPPLSEPEIVPNVEDSVFSDESEPTVDPWLQYAFPFGRAVSAVSLFYPHLKPIPEGRTESIYAAQWRQIEEEQRRQEAQTRYRPEGPAVRPLSDNWENRVSEAMALSNSRKVATTLSGDPLTKKDLATCYTPAAWLNDEVINSYLALIVDYLRRTNGNAGRHDKPRFHAFNSFFFSNLRDKGYQSVRRWASRAKIGGESLLDVDTVFIPVHNSSHWTLIVVQPSQRTIEHFDSLGSLSLRHVGVVKEWLKSELGPLYQEEEWTVLPSNSPQQDNGSDCGAFLLSTAKAVAIGLEPLSYCAADIGLLRRKIVAELMAGGLEGEFDPDDGSEVLL</sequence>
<evidence type="ECO:0000256" key="2">
    <source>
        <dbReference type="ARBA" id="ARBA00022670"/>
    </source>
</evidence>
<accession>A0A5M9N0I2</accession>
<keyword evidence="4" id="KW-0788">Thiol protease</keyword>
<dbReference type="RefSeq" id="XP_033432193.1">
    <property type="nucleotide sequence ID" value="XM_033566436.1"/>
</dbReference>
<dbReference type="InterPro" id="IPR003653">
    <property type="entry name" value="Peptidase_C48_C"/>
</dbReference>
<evidence type="ECO:0000256" key="3">
    <source>
        <dbReference type="ARBA" id="ARBA00022801"/>
    </source>
</evidence>
<dbReference type="GO" id="GO:0016929">
    <property type="term" value="F:deSUMOylase activity"/>
    <property type="evidence" value="ECO:0007669"/>
    <property type="project" value="TreeGrafter"/>
</dbReference>
<dbReference type="Pfam" id="PF02902">
    <property type="entry name" value="Peptidase_C48"/>
    <property type="match status" value="1"/>
</dbReference>
<evidence type="ECO:0000313" key="8">
    <source>
        <dbReference type="Proteomes" id="UP000324241"/>
    </source>
</evidence>
<dbReference type="SUPFAM" id="SSF54001">
    <property type="entry name" value="Cysteine proteinases"/>
    <property type="match status" value="1"/>
</dbReference>
<feature type="compositionally biased region" description="Polar residues" evidence="5">
    <location>
        <begin position="570"/>
        <end position="587"/>
    </location>
</feature>
<dbReference type="EMBL" id="QUQM01000002">
    <property type="protein sequence ID" value="KAA8652832.1"/>
    <property type="molecule type" value="Genomic_DNA"/>
</dbReference>
<dbReference type="GO" id="GO:0006508">
    <property type="term" value="P:proteolysis"/>
    <property type="evidence" value="ECO:0007669"/>
    <property type="project" value="UniProtKB-KW"/>
</dbReference>
<comment type="caution">
    <text evidence="7">The sequence shown here is derived from an EMBL/GenBank/DDBJ whole genome shotgun (WGS) entry which is preliminary data.</text>
</comment>
<dbReference type="AlphaFoldDB" id="A0A5M9N0I2"/>
<evidence type="ECO:0000256" key="1">
    <source>
        <dbReference type="ARBA" id="ARBA00005234"/>
    </source>
</evidence>
<feature type="compositionally biased region" description="Basic and acidic residues" evidence="5">
    <location>
        <begin position="719"/>
        <end position="730"/>
    </location>
</feature>
<protein>
    <recommendedName>
        <fullName evidence="6">Ubiquitin-like protease family profile domain-containing protein</fullName>
    </recommendedName>
</protein>